<proteinExistence type="predicted"/>
<evidence type="ECO:0000313" key="1">
    <source>
        <dbReference type="EMBL" id="MFD1678132.1"/>
    </source>
</evidence>
<dbReference type="Proteomes" id="UP001597079">
    <property type="component" value="Unassembled WGS sequence"/>
</dbReference>
<comment type="caution">
    <text evidence="1">The sequence shown here is derived from an EMBL/GenBank/DDBJ whole genome shotgun (WGS) entry which is preliminary data.</text>
</comment>
<evidence type="ECO:0000313" key="2">
    <source>
        <dbReference type="Proteomes" id="UP001597079"/>
    </source>
</evidence>
<accession>A0ABW4JPH6</accession>
<keyword evidence="2" id="KW-1185">Reference proteome</keyword>
<protein>
    <submittedName>
        <fullName evidence="1">Uncharacterized protein</fullName>
    </submittedName>
</protein>
<name>A0ABW4JPH6_9BACL</name>
<sequence length="104" mass="12001">MVDGPLSPYNGTIIPFITPYQLELEQNSKLAHDQYEVYVNDDFVGHKVLLTQSEEIDDVSAYLHRCDFDDFKTNLDGDHYNIFVEDTELADQIKAQLNAYLSIR</sequence>
<dbReference type="RefSeq" id="WP_377946137.1">
    <property type="nucleotide sequence ID" value="NZ_JBHUCX010000101.1"/>
</dbReference>
<reference evidence="2" key="1">
    <citation type="journal article" date="2019" name="Int. J. Syst. Evol. Microbiol.">
        <title>The Global Catalogue of Microorganisms (GCM) 10K type strain sequencing project: providing services to taxonomists for standard genome sequencing and annotation.</title>
        <authorList>
            <consortium name="The Broad Institute Genomics Platform"/>
            <consortium name="The Broad Institute Genome Sequencing Center for Infectious Disease"/>
            <person name="Wu L."/>
            <person name="Ma J."/>
        </authorList>
    </citation>
    <scope>NUCLEOTIDE SEQUENCE [LARGE SCALE GENOMIC DNA]</scope>
    <source>
        <strain evidence="2">CGMCC 1.12286</strain>
    </source>
</reference>
<gene>
    <name evidence="1" type="ORF">ACFSB2_26030</name>
</gene>
<dbReference type="EMBL" id="JBHUCX010000101">
    <property type="protein sequence ID" value="MFD1678132.1"/>
    <property type="molecule type" value="Genomic_DNA"/>
</dbReference>
<organism evidence="1 2">
    <name type="scientific">Alicyclobacillus fodiniaquatilis</name>
    <dbReference type="NCBI Taxonomy" id="1661150"/>
    <lineage>
        <taxon>Bacteria</taxon>
        <taxon>Bacillati</taxon>
        <taxon>Bacillota</taxon>
        <taxon>Bacilli</taxon>
        <taxon>Bacillales</taxon>
        <taxon>Alicyclobacillaceae</taxon>
        <taxon>Alicyclobacillus</taxon>
    </lineage>
</organism>